<evidence type="ECO:0000313" key="1">
    <source>
        <dbReference type="EMBL" id="OMO77309.1"/>
    </source>
</evidence>
<gene>
    <name evidence="1" type="ORF">CCACVL1_15094</name>
</gene>
<dbReference type="OrthoDB" id="10629090at2759"/>
<evidence type="ECO:0000313" key="2">
    <source>
        <dbReference type="Proteomes" id="UP000188268"/>
    </source>
</evidence>
<organism evidence="1 2">
    <name type="scientific">Corchorus capsularis</name>
    <name type="common">Jute</name>
    <dbReference type="NCBI Taxonomy" id="210143"/>
    <lineage>
        <taxon>Eukaryota</taxon>
        <taxon>Viridiplantae</taxon>
        <taxon>Streptophyta</taxon>
        <taxon>Embryophyta</taxon>
        <taxon>Tracheophyta</taxon>
        <taxon>Spermatophyta</taxon>
        <taxon>Magnoliopsida</taxon>
        <taxon>eudicotyledons</taxon>
        <taxon>Gunneridae</taxon>
        <taxon>Pentapetalae</taxon>
        <taxon>rosids</taxon>
        <taxon>malvids</taxon>
        <taxon>Malvales</taxon>
        <taxon>Malvaceae</taxon>
        <taxon>Grewioideae</taxon>
        <taxon>Apeibeae</taxon>
        <taxon>Corchorus</taxon>
    </lineage>
</organism>
<dbReference type="Gramene" id="OMO77309">
    <property type="protein sequence ID" value="OMO77309"/>
    <property type="gene ID" value="CCACVL1_15094"/>
</dbReference>
<keyword evidence="2" id="KW-1185">Reference proteome</keyword>
<sequence>MTADIIGLSNLRVGMTVILKKCVCSATTRVILGSNEGASENSSVTGDISGKVGANGTTGGGGAGRGFAAIEHGSGGGSGAGAGDHGGTDIFVVNQPGGSYGSTENGGDWRPKCDCKCKGCTKCDCNDNCPKCTNCCDDCPKS</sequence>
<proteinExistence type="predicted"/>
<reference evidence="1 2" key="1">
    <citation type="submission" date="2013-09" db="EMBL/GenBank/DDBJ databases">
        <title>Corchorus capsularis genome sequencing.</title>
        <authorList>
            <person name="Alam M."/>
            <person name="Haque M.S."/>
            <person name="Islam M.S."/>
            <person name="Emdad E.M."/>
            <person name="Islam M.M."/>
            <person name="Ahmed B."/>
            <person name="Halim A."/>
            <person name="Hossen Q.M.M."/>
            <person name="Hossain M.Z."/>
            <person name="Ahmed R."/>
            <person name="Khan M.M."/>
            <person name="Islam R."/>
            <person name="Rashid M.M."/>
            <person name="Khan S.A."/>
            <person name="Rahman M.S."/>
            <person name="Alam M."/>
        </authorList>
    </citation>
    <scope>NUCLEOTIDE SEQUENCE [LARGE SCALE GENOMIC DNA]</scope>
    <source>
        <strain evidence="2">cv. CVL-1</strain>
        <tissue evidence="1">Whole seedling</tissue>
    </source>
</reference>
<dbReference type="EMBL" id="AWWV01010762">
    <property type="protein sequence ID" value="OMO77309.1"/>
    <property type="molecule type" value="Genomic_DNA"/>
</dbReference>
<dbReference type="Proteomes" id="UP000188268">
    <property type="component" value="Unassembled WGS sequence"/>
</dbReference>
<dbReference type="AlphaFoldDB" id="A0A1R3I447"/>
<protein>
    <submittedName>
        <fullName evidence="1">Uncharacterized protein</fullName>
    </submittedName>
</protein>
<accession>A0A1R3I447</accession>
<name>A0A1R3I447_COCAP</name>
<comment type="caution">
    <text evidence="1">The sequence shown here is derived from an EMBL/GenBank/DDBJ whole genome shotgun (WGS) entry which is preliminary data.</text>
</comment>